<evidence type="ECO:0000256" key="3">
    <source>
        <dbReference type="ARBA" id="ARBA00013725"/>
    </source>
</evidence>
<keyword evidence="11" id="KW-1185">Reference proteome</keyword>
<evidence type="ECO:0000256" key="6">
    <source>
        <dbReference type="ARBA" id="ARBA00029924"/>
    </source>
</evidence>
<dbReference type="EMBL" id="FOGP01000005">
    <property type="protein sequence ID" value="SER58444.1"/>
    <property type="molecule type" value="Genomic_DNA"/>
</dbReference>
<evidence type="ECO:0000256" key="2">
    <source>
        <dbReference type="ARBA" id="ARBA00012418"/>
    </source>
</evidence>
<evidence type="ECO:0000313" key="9">
    <source>
        <dbReference type="EMBL" id="SER58444.1"/>
    </source>
</evidence>
<dbReference type="Pfam" id="PF01192">
    <property type="entry name" value="RNA_pol_Rpb6"/>
    <property type="match status" value="1"/>
</dbReference>
<dbReference type="Gene3D" id="3.90.940.10">
    <property type="match status" value="1"/>
</dbReference>
<reference evidence="9" key="2">
    <citation type="submission" date="2016-10" db="EMBL/GenBank/DDBJ databases">
        <authorList>
            <person name="de Groot N.N."/>
        </authorList>
    </citation>
    <scope>NUCLEOTIDE SEQUENCE [LARGE SCALE GENOMIC DNA]</scope>
    <source>
        <strain evidence="9">KHGC19</strain>
    </source>
</reference>
<evidence type="ECO:0000313" key="10">
    <source>
        <dbReference type="Proteomes" id="UP000199128"/>
    </source>
</evidence>
<comment type="catalytic activity">
    <reaction evidence="7">
        <text>RNA(n) + a ribonucleoside 5'-triphosphate = RNA(n+1) + diphosphate</text>
        <dbReference type="Rhea" id="RHEA:21248"/>
        <dbReference type="Rhea" id="RHEA-COMP:14527"/>
        <dbReference type="Rhea" id="RHEA-COMP:17342"/>
        <dbReference type="ChEBI" id="CHEBI:33019"/>
        <dbReference type="ChEBI" id="CHEBI:61557"/>
        <dbReference type="ChEBI" id="CHEBI:140395"/>
        <dbReference type="EC" id="2.7.7.6"/>
    </reaction>
</comment>
<keyword evidence="5" id="KW-0804">Transcription</keyword>
<keyword evidence="4 9" id="KW-0240">DNA-directed RNA polymerase</keyword>
<evidence type="ECO:0000256" key="5">
    <source>
        <dbReference type="ARBA" id="ARBA00023163"/>
    </source>
</evidence>
<dbReference type="NCBIfam" id="NF001589">
    <property type="entry name" value="PRK00392.8-6"/>
    <property type="match status" value="1"/>
</dbReference>
<dbReference type="EMBL" id="FNWT01000007">
    <property type="protein sequence ID" value="SEH61886.1"/>
    <property type="molecule type" value="Genomic_DNA"/>
</dbReference>
<evidence type="ECO:0000256" key="1">
    <source>
        <dbReference type="ARBA" id="ARBA00006711"/>
    </source>
</evidence>
<accession>A0A1H9QD96</accession>
<name>A0A1H9QD96_9ACTN</name>
<gene>
    <name evidence="9" type="ORF">SAMN05216446_1409</name>
    <name evidence="8" type="ORF">SAMN05216447_10789</name>
</gene>
<evidence type="ECO:0000313" key="11">
    <source>
        <dbReference type="Proteomes" id="UP000199135"/>
    </source>
</evidence>
<dbReference type="RefSeq" id="WP_078687610.1">
    <property type="nucleotide sequence ID" value="NZ_FNWT01000007.1"/>
</dbReference>
<dbReference type="InterPro" id="IPR036161">
    <property type="entry name" value="RPB6/omega-like_sf"/>
</dbReference>
<protein>
    <recommendedName>
        <fullName evidence="3">DNA-directed RNA polymerase subunit omega</fullName>
        <ecNumber evidence="2">2.7.7.6</ecNumber>
    </recommendedName>
    <alternativeName>
        <fullName evidence="6">Transcriptase subunit omega</fullName>
    </alternativeName>
</protein>
<sequence>MAVTKPEIDDLLSMTEQNPFLLCTVASKRACDINNMVRGQHLRVTAIQDFDDITPVVSGEDPVTIAMTEIEDGTLGFVKEKFDEEIKGNNTRVERNL</sequence>
<dbReference type="GO" id="GO:0003899">
    <property type="term" value="F:DNA-directed RNA polymerase activity"/>
    <property type="evidence" value="ECO:0007669"/>
    <property type="project" value="UniProtKB-EC"/>
</dbReference>
<dbReference type="SMART" id="SM01409">
    <property type="entry name" value="RNA_pol_Rpb6"/>
    <property type="match status" value="1"/>
</dbReference>
<dbReference type="SUPFAM" id="SSF63562">
    <property type="entry name" value="RPB6/omega subunit-like"/>
    <property type="match status" value="1"/>
</dbReference>
<organism evidence="9 10">
    <name type="scientific">Parafannyhessea umbonata</name>
    <dbReference type="NCBI Taxonomy" id="604330"/>
    <lineage>
        <taxon>Bacteria</taxon>
        <taxon>Bacillati</taxon>
        <taxon>Actinomycetota</taxon>
        <taxon>Coriobacteriia</taxon>
        <taxon>Coriobacteriales</taxon>
        <taxon>Atopobiaceae</taxon>
        <taxon>Parafannyhessea</taxon>
    </lineage>
</organism>
<dbReference type="GO" id="GO:0003677">
    <property type="term" value="F:DNA binding"/>
    <property type="evidence" value="ECO:0007669"/>
    <property type="project" value="InterPro"/>
</dbReference>
<dbReference type="GO" id="GO:0000428">
    <property type="term" value="C:DNA-directed RNA polymerase complex"/>
    <property type="evidence" value="ECO:0007669"/>
    <property type="project" value="UniProtKB-KW"/>
</dbReference>
<comment type="similarity">
    <text evidence="1">Belongs to the RNA polymerase subunit omega family.</text>
</comment>
<dbReference type="Proteomes" id="UP000199135">
    <property type="component" value="Unassembled WGS sequence"/>
</dbReference>
<dbReference type="GO" id="GO:0006351">
    <property type="term" value="P:DNA-templated transcription"/>
    <property type="evidence" value="ECO:0007669"/>
    <property type="project" value="InterPro"/>
</dbReference>
<dbReference type="Proteomes" id="UP000199128">
    <property type="component" value="Unassembled WGS sequence"/>
</dbReference>
<dbReference type="InterPro" id="IPR006110">
    <property type="entry name" value="Pol_omega/Rpo6/RPB6"/>
</dbReference>
<evidence type="ECO:0000256" key="4">
    <source>
        <dbReference type="ARBA" id="ARBA00022478"/>
    </source>
</evidence>
<proteinExistence type="inferred from homology"/>
<evidence type="ECO:0000256" key="7">
    <source>
        <dbReference type="ARBA" id="ARBA00048552"/>
    </source>
</evidence>
<reference evidence="10 11" key="1">
    <citation type="submission" date="2016-10" db="EMBL/GenBank/DDBJ databases">
        <authorList>
            <person name="Varghese N."/>
            <person name="Submissions S."/>
        </authorList>
    </citation>
    <scope>NUCLEOTIDE SEQUENCE [LARGE SCALE GENOMIC DNA]</scope>
    <source>
        <strain evidence="10">KHGC19</strain>
        <strain evidence="8 11">WCP15</strain>
    </source>
</reference>
<evidence type="ECO:0000313" key="8">
    <source>
        <dbReference type="EMBL" id="SEH61886.1"/>
    </source>
</evidence>
<dbReference type="EC" id="2.7.7.6" evidence="2"/>
<dbReference type="AlphaFoldDB" id="A0A1H9QD96"/>